<reference evidence="2 3" key="1">
    <citation type="submission" date="2016-07" db="EMBL/GenBank/DDBJ databases">
        <title>Draft genome sequence of Prauserella muralis DSM 45305, isolated from a mould-covered wall in an indoor environment.</title>
        <authorList>
            <person name="Ruckert C."/>
            <person name="Albersmeier A."/>
            <person name="Jiang C.-L."/>
            <person name="Jiang Y."/>
            <person name="Kalinowski J."/>
            <person name="Schneider O."/>
            <person name="Winkler A."/>
            <person name="Zotchev S.B."/>
        </authorList>
    </citation>
    <scope>NUCLEOTIDE SEQUENCE [LARGE SCALE GENOMIC DNA]</scope>
    <source>
        <strain evidence="2 3">DSM 45305</strain>
    </source>
</reference>
<feature type="compositionally biased region" description="Gly residues" evidence="1">
    <location>
        <begin position="86"/>
        <end position="100"/>
    </location>
</feature>
<evidence type="ECO:0000313" key="3">
    <source>
        <dbReference type="Proteomes" id="UP000249915"/>
    </source>
</evidence>
<organism evidence="2 3">
    <name type="scientific">Prauserella muralis</name>
    <dbReference type="NCBI Taxonomy" id="588067"/>
    <lineage>
        <taxon>Bacteria</taxon>
        <taxon>Bacillati</taxon>
        <taxon>Actinomycetota</taxon>
        <taxon>Actinomycetes</taxon>
        <taxon>Pseudonocardiales</taxon>
        <taxon>Pseudonocardiaceae</taxon>
        <taxon>Prauserella</taxon>
    </lineage>
</organism>
<protein>
    <submittedName>
        <fullName evidence="2">Uncharacterized protein</fullName>
    </submittedName>
</protein>
<name>A0A2V4B0C2_9PSEU</name>
<feature type="region of interest" description="Disordered" evidence="1">
    <location>
        <begin position="79"/>
        <end position="100"/>
    </location>
</feature>
<sequence length="100" mass="10607">MTDAERGDDPTAEWLDGIRAEPAPWRTDRPAGQETPAGEVTYREQARRFGRARDLAREAAPYLPLATYAGFLAAENAAHTDDDAGDGGQDFGADGGDLGG</sequence>
<comment type="caution">
    <text evidence="2">The sequence shown here is derived from an EMBL/GenBank/DDBJ whole genome shotgun (WGS) entry which is preliminary data.</text>
</comment>
<dbReference type="Proteomes" id="UP000249915">
    <property type="component" value="Unassembled WGS sequence"/>
</dbReference>
<dbReference type="EMBL" id="MASW01000002">
    <property type="protein sequence ID" value="PXY27457.1"/>
    <property type="molecule type" value="Genomic_DNA"/>
</dbReference>
<gene>
    <name evidence="2" type="ORF">BAY60_13595</name>
</gene>
<evidence type="ECO:0000256" key="1">
    <source>
        <dbReference type="SAM" id="MobiDB-lite"/>
    </source>
</evidence>
<dbReference type="RefSeq" id="WP_112281458.1">
    <property type="nucleotide sequence ID" value="NZ_MASW01000002.1"/>
</dbReference>
<proteinExistence type="predicted"/>
<dbReference type="AlphaFoldDB" id="A0A2V4B0C2"/>
<evidence type="ECO:0000313" key="2">
    <source>
        <dbReference type="EMBL" id="PXY27457.1"/>
    </source>
</evidence>
<dbReference type="OrthoDB" id="3638144at2"/>
<accession>A0A2V4B0C2</accession>
<keyword evidence="3" id="KW-1185">Reference proteome</keyword>
<feature type="region of interest" description="Disordered" evidence="1">
    <location>
        <begin position="1"/>
        <end position="37"/>
    </location>
</feature>